<keyword evidence="3" id="KW-0460">Magnesium</keyword>
<dbReference type="PANTHER" id="PTHR46470">
    <property type="entry name" value="N-ACYLNEURAMINATE-9-PHOSPHATASE"/>
    <property type="match status" value="1"/>
</dbReference>
<dbReference type="SFLD" id="SFLDG01129">
    <property type="entry name" value="C1.5:_HAD__Beta-PGM__Phosphata"/>
    <property type="match status" value="1"/>
</dbReference>
<protein>
    <submittedName>
        <fullName evidence="4">HAD-like protein</fullName>
    </submittedName>
</protein>
<keyword evidence="2" id="KW-0378">Hydrolase</keyword>
<evidence type="ECO:0000256" key="3">
    <source>
        <dbReference type="ARBA" id="ARBA00022842"/>
    </source>
</evidence>
<dbReference type="PRINTS" id="PR00413">
    <property type="entry name" value="HADHALOGNASE"/>
</dbReference>
<organism evidence="4 5">
    <name type="scientific">Colletotrichum zoysiae</name>
    <dbReference type="NCBI Taxonomy" id="1216348"/>
    <lineage>
        <taxon>Eukaryota</taxon>
        <taxon>Fungi</taxon>
        <taxon>Dikarya</taxon>
        <taxon>Ascomycota</taxon>
        <taxon>Pezizomycotina</taxon>
        <taxon>Sordariomycetes</taxon>
        <taxon>Hypocreomycetidae</taxon>
        <taxon>Glomerellales</taxon>
        <taxon>Glomerellaceae</taxon>
        <taxon>Colletotrichum</taxon>
        <taxon>Colletotrichum graminicola species complex</taxon>
    </lineage>
</organism>
<name>A0AAD9HCZ7_9PEZI</name>
<dbReference type="InterPro" id="IPR006439">
    <property type="entry name" value="HAD-SF_hydro_IA"/>
</dbReference>
<dbReference type="EMBL" id="MU842932">
    <property type="protein sequence ID" value="KAK2025654.1"/>
    <property type="molecule type" value="Genomic_DNA"/>
</dbReference>
<dbReference type="InterPro" id="IPR036412">
    <property type="entry name" value="HAD-like_sf"/>
</dbReference>
<evidence type="ECO:0000313" key="5">
    <source>
        <dbReference type="Proteomes" id="UP001232148"/>
    </source>
</evidence>
<dbReference type="Gene3D" id="1.10.150.240">
    <property type="entry name" value="Putative phosphatase, domain 2"/>
    <property type="match status" value="1"/>
</dbReference>
<comment type="caution">
    <text evidence="4">The sequence shown here is derived from an EMBL/GenBank/DDBJ whole genome shotgun (WGS) entry which is preliminary data.</text>
</comment>
<feature type="non-terminal residue" evidence="4">
    <location>
        <position position="212"/>
    </location>
</feature>
<comment type="cofactor">
    <cofactor evidence="1">
        <name>Mg(2+)</name>
        <dbReference type="ChEBI" id="CHEBI:18420"/>
    </cofactor>
</comment>
<evidence type="ECO:0000313" key="4">
    <source>
        <dbReference type="EMBL" id="KAK2025654.1"/>
    </source>
</evidence>
<reference evidence="4" key="1">
    <citation type="submission" date="2021-06" db="EMBL/GenBank/DDBJ databases">
        <title>Comparative genomics, transcriptomics and evolutionary studies reveal genomic signatures of adaptation to plant cell wall in hemibiotrophic fungi.</title>
        <authorList>
            <consortium name="DOE Joint Genome Institute"/>
            <person name="Baroncelli R."/>
            <person name="Diaz J.F."/>
            <person name="Benocci T."/>
            <person name="Peng M."/>
            <person name="Battaglia E."/>
            <person name="Haridas S."/>
            <person name="Andreopoulos W."/>
            <person name="Labutti K."/>
            <person name="Pangilinan J."/>
            <person name="Floch G.L."/>
            <person name="Makela M.R."/>
            <person name="Henrissat B."/>
            <person name="Grigoriev I.V."/>
            <person name="Crouch J.A."/>
            <person name="De Vries R.P."/>
            <person name="Sukno S.A."/>
            <person name="Thon M.R."/>
        </authorList>
    </citation>
    <scope>NUCLEOTIDE SEQUENCE</scope>
    <source>
        <strain evidence="4">MAFF235873</strain>
    </source>
</reference>
<dbReference type="Gene3D" id="3.40.50.1000">
    <property type="entry name" value="HAD superfamily/HAD-like"/>
    <property type="match status" value="1"/>
</dbReference>
<dbReference type="InterPro" id="IPR023214">
    <property type="entry name" value="HAD_sf"/>
</dbReference>
<dbReference type="InterPro" id="IPR023198">
    <property type="entry name" value="PGP-like_dom2"/>
</dbReference>
<evidence type="ECO:0000256" key="1">
    <source>
        <dbReference type="ARBA" id="ARBA00001946"/>
    </source>
</evidence>
<dbReference type="AlphaFoldDB" id="A0AAD9HCZ7"/>
<gene>
    <name evidence="4" type="ORF">LX32DRAFT_596232</name>
</gene>
<accession>A0AAD9HCZ7</accession>
<dbReference type="InterPro" id="IPR051400">
    <property type="entry name" value="HAD-like_hydrolase"/>
</dbReference>
<dbReference type="NCBIfam" id="TIGR01549">
    <property type="entry name" value="HAD-SF-IA-v1"/>
    <property type="match status" value="1"/>
</dbReference>
<dbReference type="Pfam" id="PF00702">
    <property type="entry name" value="Hydrolase"/>
    <property type="match status" value="1"/>
</dbReference>
<dbReference type="SFLD" id="SFLDS00003">
    <property type="entry name" value="Haloacid_Dehalogenase"/>
    <property type="match status" value="1"/>
</dbReference>
<evidence type="ECO:0000256" key="2">
    <source>
        <dbReference type="ARBA" id="ARBA00022801"/>
    </source>
</evidence>
<dbReference type="GO" id="GO:0044281">
    <property type="term" value="P:small molecule metabolic process"/>
    <property type="evidence" value="ECO:0007669"/>
    <property type="project" value="UniProtKB-ARBA"/>
</dbReference>
<proteinExistence type="predicted"/>
<dbReference type="SUPFAM" id="SSF56784">
    <property type="entry name" value="HAD-like"/>
    <property type="match status" value="1"/>
</dbReference>
<dbReference type="Proteomes" id="UP001232148">
    <property type="component" value="Unassembled WGS sequence"/>
</dbReference>
<keyword evidence="5" id="KW-1185">Reference proteome</keyword>
<sequence>MDSIQHERVAVLFDLDNTLFDHHHSLRSAISSIQASYDSLKTHNVRDLVSTYNNSLDKAYGEYLRNEISYEETEFKKVRLFFNEIGLPEPDHEQIIQFRNIYKPVYRDNRRATPDSVEMLIRLRENGFQLGIVANGQLKDQLEKAEAIRVHHHVDTIITSEEAGCCKPDTKIFRLAIERLGASSQKSYMIGDSVESDIKGGLESGLGAILYS</sequence>
<dbReference type="GO" id="GO:0016791">
    <property type="term" value="F:phosphatase activity"/>
    <property type="evidence" value="ECO:0007669"/>
    <property type="project" value="UniProtKB-ARBA"/>
</dbReference>